<dbReference type="Proteomes" id="UP000186096">
    <property type="component" value="Unassembled WGS sequence"/>
</dbReference>
<dbReference type="InterPro" id="IPR053152">
    <property type="entry name" value="Hydrolase_YcaC-like"/>
</dbReference>
<feature type="domain" description="Isochorismatase-like" evidence="1">
    <location>
        <begin position="57"/>
        <end position="154"/>
    </location>
</feature>
<keyword evidence="3" id="KW-1185">Reference proteome</keyword>
<dbReference type="RefSeq" id="WP_204053510.1">
    <property type="nucleotide sequence ID" value="NZ_FTNI01000010.1"/>
</dbReference>
<name>A0A1N7BML0_9ACTN</name>
<reference evidence="3" key="1">
    <citation type="submission" date="2017-01" db="EMBL/GenBank/DDBJ databases">
        <authorList>
            <person name="Varghese N."/>
            <person name="Submissions S."/>
        </authorList>
    </citation>
    <scope>NUCLEOTIDE SEQUENCE [LARGE SCALE GENOMIC DNA]</scope>
    <source>
        <strain evidence="3">ATCC 12950</strain>
    </source>
</reference>
<dbReference type="SUPFAM" id="SSF52499">
    <property type="entry name" value="Isochorismatase-like hydrolases"/>
    <property type="match status" value="1"/>
</dbReference>
<sequence length="180" mass="18497">MLNPASVHVVFADLQAGIVEASATNPASSIRRAAKVLNGLVAALDIPFTLSAAPRPGGPVMVEELPDGEPYVRTGPSCWDDVAWREAVLSAGRSTLVICGVTTEIVVLRTALDAIEGGLDVQVLVDACGGIAARTEDAALRQIEAAGGVVTSVAGFAADMVRDFTTPVGRQVIAALHQLA</sequence>
<dbReference type="InterPro" id="IPR036380">
    <property type="entry name" value="Isochorismatase-like_sf"/>
</dbReference>
<dbReference type="AlphaFoldDB" id="A0A1N7BML0"/>
<accession>A0A1N7BML0</accession>
<dbReference type="Pfam" id="PF00857">
    <property type="entry name" value="Isochorismatase"/>
    <property type="match status" value="1"/>
</dbReference>
<dbReference type="PANTHER" id="PTHR43559:SF3">
    <property type="entry name" value="HYDROLASE YCAC-RELATED"/>
    <property type="match status" value="1"/>
</dbReference>
<proteinExistence type="predicted"/>
<gene>
    <name evidence="2" type="ORF">SAMN05421833_11072</name>
</gene>
<dbReference type="EMBL" id="FTNI01000010">
    <property type="protein sequence ID" value="SIR52496.1"/>
    <property type="molecule type" value="Genomic_DNA"/>
</dbReference>
<dbReference type="STRING" id="58117.SAMN05421833_11072"/>
<evidence type="ECO:0000313" key="3">
    <source>
        <dbReference type="Proteomes" id="UP000186096"/>
    </source>
</evidence>
<evidence type="ECO:0000259" key="1">
    <source>
        <dbReference type="Pfam" id="PF00857"/>
    </source>
</evidence>
<evidence type="ECO:0000313" key="2">
    <source>
        <dbReference type="EMBL" id="SIR52496.1"/>
    </source>
</evidence>
<protein>
    <submittedName>
        <fullName evidence="2">Isochorismatase family protein</fullName>
    </submittedName>
</protein>
<dbReference type="Gene3D" id="3.40.50.850">
    <property type="entry name" value="Isochorismatase-like"/>
    <property type="match status" value="1"/>
</dbReference>
<organism evidence="2 3">
    <name type="scientific">Microbispora rosea</name>
    <dbReference type="NCBI Taxonomy" id="58117"/>
    <lineage>
        <taxon>Bacteria</taxon>
        <taxon>Bacillati</taxon>
        <taxon>Actinomycetota</taxon>
        <taxon>Actinomycetes</taxon>
        <taxon>Streptosporangiales</taxon>
        <taxon>Streptosporangiaceae</taxon>
        <taxon>Microbispora</taxon>
    </lineage>
</organism>
<dbReference type="PANTHER" id="PTHR43559">
    <property type="entry name" value="HYDROLASE YCAC-RELATED"/>
    <property type="match status" value="1"/>
</dbReference>
<dbReference type="InterPro" id="IPR000868">
    <property type="entry name" value="Isochorismatase-like_dom"/>
</dbReference>